<dbReference type="Proteomes" id="UP001516400">
    <property type="component" value="Unassembled WGS sequence"/>
</dbReference>
<dbReference type="AlphaFoldDB" id="A0ABD2P667"/>
<sequence length="200" mass="22419">MHMTLVEISTEDVRVAFSNIKNGKAPRMGNTHEELLKAAPSRILDVLTKLFNECSRGSEPPTDCKRTEISPGAGVIAITTDGSALYARSQDFRRPMTLSELWDCGKVLKSLRQCCSLTPNLFKIFLQEVLSSWTKKFYLMGISIGDITLYTLLFADYQVIVAGDRDDAAYMLRKLEKRTNKWGTTINIKKTAIMVVGDDD</sequence>
<proteinExistence type="predicted"/>
<accession>A0ABD2P667</accession>
<dbReference type="Pfam" id="PF00078">
    <property type="entry name" value="RVT_1"/>
    <property type="match status" value="1"/>
</dbReference>
<keyword evidence="3" id="KW-1185">Reference proteome</keyword>
<protein>
    <recommendedName>
        <fullName evidence="1">Reverse transcriptase domain-containing protein</fullName>
    </recommendedName>
</protein>
<evidence type="ECO:0000313" key="3">
    <source>
        <dbReference type="Proteomes" id="UP001516400"/>
    </source>
</evidence>
<dbReference type="EMBL" id="JABFTP020000185">
    <property type="protein sequence ID" value="KAL3286212.1"/>
    <property type="molecule type" value="Genomic_DNA"/>
</dbReference>
<organism evidence="2 3">
    <name type="scientific">Cryptolaemus montrouzieri</name>
    <dbReference type="NCBI Taxonomy" id="559131"/>
    <lineage>
        <taxon>Eukaryota</taxon>
        <taxon>Metazoa</taxon>
        <taxon>Ecdysozoa</taxon>
        <taxon>Arthropoda</taxon>
        <taxon>Hexapoda</taxon>
        <taxon>Insecta</taxon>
        <taxon>Pterygota</taxon>
        <taxon>Neoptera</taxon>
        <taxon>Endopterygota</taxon>
        <taxon>Coleoptera</taxon>
        <taxon>Polyphaga</taxon>
        <taxon>Cucujiformia</taxon>
        <taxon>Coccinelloidea</taxon>
        <taxon>Coccinellidae</taxon>
        <taxon>Scymninae</taxon>
        <taxon>Scymnini</taxon>
        <taxon>Cryptolaemus</taxon>
    </lineage>
</organism>
<comment type="caution">
    <text evidence="2">The sequence shown here is derived from an EMBL/GenBank/DDBJ whole genome shotgun (WGS) entry which is preliminary data.</text>
</comment>
<name>A0ABD2P667_9CUCU</name>
<gene>
    <name evidence="2" type="ORF">HHI36_000723</name>
</gene>
<evidence type="ECO:0000259" key="1">
    <source>
        <dbReference type="Pfam" id="PF00078"/>
    </source>
</evidence>
<dbReference type="InterPro" id="IPR000477">
    <property type="entry name" value="RT_dom"/>
</dbReference>
<reference evidence="2 3" key="1">
    <citation type="journal article" date="2021" name="BMC Biol.">
        <title>Horizontally acquired antibacterial genes associated with adaptive radiation of ladybird beetles.</title>
        <authorList>
            <person name="Li H.S."/>
            <person name="Tang X.F."/>
            <person name="Huang Y.H."/>
            <person name="Xu Z.Y."/>
            <person name="Chen M.L."/>
            <person name="Du X.Y."/>
            <person name="Qiu B.Y."/>
            <person name="Chen P.T."/>
            <person name="Zhang W."/>
            <person name="Slipinski A."/>
            <person name="Escalona H.E."/>
            <person name="Waterhouse R.M."/>
            <person name="Zwick A."/>
            <person name="Pang H."/>
        </authorList>
    </citation>
    <scope>NUCLEOTIDE SEQUENCE [LARGE SCALE GENOMIC DNA]</scope>
    <source>
        <strain evidence="2">SYSU2018</strain>
    </source>
</reference>
<evidence type="ECO:0000313" key="2">
    <source>
        <dbReference type="EMBL" id="KAL3286212.1"/>
    </source>
</evidence>
<feature type="domain" description="Reverse transcriptase" evidence="1">
    <location>
        <begin position="109"/>
        <end position="194"/>
    </location>
</feature>